<sequence>MSQPHTGGDPHVCARCATQGPTCCYVEPGNEEFCFPLSRSEWSRIVDYCREEGGFAEQRNTRPFLDTMRRLFPLREKRVEELFPPQGTHLRLASDARGQCVFLTSAGCRLPREVRPWFCLLFPFWVRGEMLTMFTASGCLVCRETATVPESLALLGVSAKEVRHIFGRLLLAWGLEPDEGDCGK</sequence>
<accession>A0A7J0BUU6</accession>
<keyword evidence="2" id="KW-1185">Reference proteome</keyword>
<dbReference type="RefSeq" id="WP_243451316.1">
    <property type="nucleotide sequence ID" value="NZ_BLVP01000008.1"/>
</dbReference>
<dbReference type="EMBL" id="BLVP01000008">
    <property type="protein sequence ID" value="GFM36941.1"/>
    <property type="molecule type" value="Genomic_DNA"/>
</dbReference>
<evidence type="ECO:0000313" key="2">
    <source>
        <dbReference type="Proteomes" id="UP000503820"/>
    </source>
</evidence>
<evidence type="ECO:0000313" key="1">
    <source>
        <dbReference type="EMBL" id="GFM36941.1"/>
    </source>
</evidence>
<dbReference type="AlphaFoldDB" id="A0A7J0BUU6"/>
<comment type="caution">
    <text evidence="1">The sequence shown here is derived from an EMBL/GenBank/DDBJ whole genome shotgun (WGS) entry which is preliminary data.</text>
</comment>
<evidence type="ECO:0008006" key="3">
    <source>
        <dbReference type="Google" id="ProtNLM"/>
    </source>
</evidence>
<protein>
    <recommendedName>
        <fullName evidence="3">YkgJ family cysteine cluster protein</fullName>
    </recommendedName>
</protein>
<gene>
    <name evidence="1" type="ORF">DSM19430T_16250</name>
</gene>
<name>A0A7J0BUU6_9BACT</name>
<proteinExistence type="predicted"/>
<dbReference type="Proteomes" id="UP000503820">
    <property type="component" value="Unassembled WGS sequence"/>
</dbReference>
<organism evidence="1 2">
    <name type="scientific">Desulfovibrio psychrotolerans</name>
    <dbReference type="NCBI Taxonomy" id="415242"/>
    <lineage>
        <taxon>Bacteria</taxon>
        <taxon>Pseudomonadati</taxon>
        <taxon>Thermodesulfobacteriota</taxon>
        <taxon>Desulfovibrionia</taxon>
        <taxon>Desulfovibrionales</taxon>
        <taxon>Desulfovibrionaceae</taxon>
        <taxon>Desulfovibrio</taxon>
    </lineage>
</organism>
<reference evidence="1 2" key="1">
    <citation type="submission" date="2020-05" db="EMBL/GenBank/DDBJ databases">
        <title>Draft genome sequence of Desulfovibrio psychrotolerans JS1T.</title>
        <authorList>
            <person name="Ueno A."/>
            <person name="Tamazawa S."/>
            <person name="Tamamura S."/>
            <person name="Murakami T."/>
            <person name="Kiyama T."/>
            <person name="Inomata H."/>
            <person name="Amano Y."/>
            <person name="Miyakawa K."/>
            <person name="Tamaki H."/>
            <person name="Naganuma T."/>
            <person name="Kaneko K."/>
        </authorList>
    </citation>
    <scope>NUCLEOTIDE SEQUENCE [LARGE SCALE GENOMIC DNA]</scope>
    <source>
        <strain evidence="1 2">JS1</strain>
    </source>
</reference>